<sequence length="357" mass="38543">MSSTHPWPNLTKTTHRTEYAAISPLNPANSHAGKTVVVTAGATGVGLFISRGFLRAGARTVVLLARREAVLAEAAAGLRDEFGEKSSDGVDKVLTYAVDITDEDRVNNVFADVRRRINSGDDNDDGKKVELRRDIDILVLSAAYVDHGLPVLGYTRQSLRASFETNVLGNLNAVRAFVPEAAYMPVADMSGEVRAPVRTPPPPASSSPSSPSTTTSSSDRVIIAIADVMSYTLFPTQSLYGASKLPFHTFMLRHLDAELRQLSSATSPSTSRPVVRAHALHPGALLTPAGLDIGFTEQMFPWDDPSLPGGFATWLASDAGRFLRGRFVHATWDVDELVAMRGRFEEDADLAEVVLKV</sequence>
<protein>
    <submittedName>
        <fullName evidence="4">Short chain dehydrogenase andI</fullName>
    </submittedName>
</protein>
<dbReference type="InterPro" id="IPR036291">
    <property type="entry name" value="NAD(P)-bd_dom_sf"/>
</dbReference>
<dbReference type="PANTHER" id="PTHR42901:SF1">
    <property type="entry name" value="ALCOHOL DEHYDROGENASE"/>
    <property type="match status" value="1"/>
</dbReference>
<gene>
    <name evidence="4" type="primary">andI_3</name>
    <name evidence="4" type="ORF">DIS24_g10835</name>
</gene>
<feature type="compositionally biased region" description="Low complexity" evidence="3">
    <location>
        <begin position="206"/>
        <end position="217"/>
    </location>
</feature>
<organism evidence="4 5">
    <name type="scientific">Lasiodiplodia hormozganensis</name>
    <dbReference type="NCBI Taxonomy" id="869390"/>
    <lineage>
        <taxon>Eukaryota</taxon>
        <taxon>Fungi</taxon>
        <taxon>Dikarya</taxon>
        <taxon>Ascomycota</taxon>
        <taxon>Pezizomycotina</taxon>
        <taxon>Dothideomycetes</taxon>
        <taxon>Dothideomycetes incertae sedis</taxon>
        <taxon>Botryosphaeriales</taxon>
        <taxon>Botryosphaeriaceae</taxon>
        <taxon>Lasiodiplodia</taxon>
    </lineage>
</organism>
<proteinExistence type="inferred from homology"/>
<dbReference type="CDD" id="cd05233">
    <property type="entry name" value="SDR_c"/>
    <property type="match status" value="1"/>
</dbReference>
<evidence type="ECO:0000256" key="1">
    <source>
        <dbReference type="ARBA" id="ARBA00006484"/>
    </source>
</evidence>
<dbReference type="Gene3D" id="3.40.50.720">
    <property type="entry name" value="NAD(P)-binding Rossmann-like Domain"/>
    <property type="match status" value="1"/>
</dbReference>
<name>A0AA40C8G4_9PEZI</name>
<comment type="similarity">
    <text evidence="1">Belongs to the short-chain dehydrogenases/reductases (SDR) family.</text>
</comment>
<dbReference type="SUPFAM" id="SSF51735">
    <property type="entry name" value="NAD(P)-binding Rossmann-fold domains"/>
    <property type="match status" value="1"/>
</dbReference>
<dbReference type="GO" id="GO:0016491">
    <property type="term" value="F:oxidoreductase activity"/>
    <property type="evidence" value="ECO:0007669"/>
    <property type="project" value="UniProtKB-KW"/>
</dbReference>
<dbReference type="Proteomes" id="UP001175001">
    <property type="component" value="Unassembled WGS sequence"/>
</dbReference>
<evidence type="ECO:0000256" key="2">
    <source>
        <dbReference type="ARBA" id="ARBA00023002"/>
    </source>
</evidence>
<dbReference type="Pfam" id="PF00106">
    <property type="entry name" value="adh_short"/>
    <property type="match status" value="1"/>
</dbReference>
<reference evidence="4" key="1">
    <citation type="submission" date="2023-06" db="EMBL/GenBank/DDBJ databases">
        <title>Multi-omics analyses reveal the molecular pathogenesis toolkit of Lasiodiplodia hormozganensis, a cross-kingdom pathogen.</title>
        <authorList>
            <person name="Felix C."/>
            <person name="Meneses R."/>
            <person name="Goncalves M.F.M."/>
            <person name="Tilleman L."/>
            <person name="Duarte A.S."/>
            <person name="Jorrin-Novo J.V."/>
            <person name="Van De Peer Y."/>
            <person name="Deforce D."/>
            <person name="Van Nieuwerburgh F."/>
            <person name="Esteves A.C."/>
            <person name="Alves A."/>
        </authorList>
    </citation>
    <scope>NUCLEOTIDE SEQUENCE</scope>
    <source>
        <strain evidence="4">CBS 339.90</strain>
    </source>
</reference>
<feature type="region of interest" description="Disordered" evidence="3">
    <location>
        <begin position="193"/>
        <end position="217"/>
    </location>
</feature>
<dbReference type="PANTHER" id="PTHR42901">
    <property type="entry name" value="ALCOHOL DEHYDROGENASE"/>
    <property type="match status" value="1"/>
</dbReference>
<dbReference type="AlphaFoldDB" id="A0AA40C8G4"/>
<evidence type="ECO:0000313" key="4">
    <source>
        <dbReference type="EMBL" id="KAK0628073.1"/>
    </source>
</evidence>
<keyword evidence="2" id="KW-0560">Oxidoreductase</keyword>
<keyword evidence="5" id="KW-1185">Reference proteome</keyword>
<evidence type="ECO:0000256" key="3">
    <source>
        <dbReference type="SAM" id="MobiDB-lite"/>
    </source>
</evidence>
<comment type="caution">
    <text evidence="4">The sequence shown here is derived from an EMBL/GenBank/DDBJ whole genome shotgun (WGS) entry which is preliminary data.</text>
</comment>
<accession>A0AA40C8G4</accession>
<evidence type="ECO:0000313" key="5">
    <source>
        <dbReference type="Proteomes" id="UP001175001"/>
    </source>
</evidence>
<dbReference type="EMBL" id="JAUJDW010000129">
    <property type="protein sequence ID" value="KAK0628073.1"/>
    <property type="molecule type" value="Genomic_DNA"/>
</dbReference>
<dbReference type="InterPro" id="IPR002347">
    <property type="entry name" value="SDR_fam"/>
</dbReference>